<sequence length="150" mass="15567">MTTEDTTQTSAEPSDGTPAADNPADPGDALGDAGKRALAALRSENKELKARLKALEDTSAAERDASEETASTSGSTRDAAPTSDEGTAATADDVKPTPPRFQGTADGGARMGTAPARQLTADDLRSMSPRAIDQARREGRLRDILRGNGR</sequence>
<gene>
    <name evidence="2" type="ORF">VXC91_11500</name>
</gene>
<protein>
    <submittedName>
        <fullName evidence="2">Uncharacterized protein</fullName>
    </submittedName>
</protein>
<dbReference type="EMBL" id="JAYWVC010000026">
    <property type="protein sequence ID" value="MED7822586.1"/>
    <property type="molecule type" value="Genomic_DNA"/>
</dbReference>
<evidence type="ECO:0000313" key="3">
    <source>
        <dbReference type="Proteomes" id="UP001333996"/>
    </source>
</evidence>
<accession>A0ABU7FF31</accession>
<feature type="region of interest" description="Disordered" evidence="1">
    <location>
        <begin position="52"/>
        <end position="150"/>
    </location>
</feature>
<name>A0ABU7FF31_9ACTN</name>
<feature type="compositionally biased region" description="Polar residues" evidence="1">
    <location>
        <begin position="1"/>
        <end position="12"/>
    </location>
</feature>
<keyword evidence="3" id="KW-1185">Reference proteome</keyword>
<dbReference type="RefSeq" id="WP_329507020.1">
    <property type="nucleotide sequence ID" value="NZ_BAAAYZ010000135.1"/>
</dbReference>
<reference evidence="2" key="1">
    <citation type="submission" date="2024-01" db="EMBL/GenBank/DDBJ databases">
        <title>First draft genome sequence data of TA4-1, the type strain of Gram-positive actinobacterium Streptomyces chiangmaiensis.</title>
        <authorList>
            <person name="Yasawong M."/>
            <person name="Nantapong N."/>
        </authorList>
    </citation>
    <scope>NUCLEOTIDE SEQUENCE</scope>
    <source>
        <strain evidence="2">TA4-1</strain>
    </source>
</reference>
<feature type="region of interest" description="Disordered" evidence="1">
    <location>
        <begin position="1"/>
        <end position="38"/>
    </location>
</feature>
<evidence type="ECO:0000256" key="1">
    <source>
        <dbReference type="SAM" id="MobiDB-lite"/>
    </source>
</evidence>
<dbReference type="Proteomes" id="UP001333996">
    <property type="component" value="Unassembled WGS sequence"/>
</dbReference>
<feature type="compositionally biased region" description="Low complexity" evidence="1">
    <location>
        <begin position="15"/>
        <end position="32"/>
    </location>
</feature>
<comment type="caution">
    <text evidence="2">The sequence shown here is derived from an EMBL/GenBank/DDBJ whole genome shotgun (WGS) entry which is preliminary data.</text>
</comment>
<proteinExistence type="predicted"/>
<feature type="compositionally biased region" description="Basic and acidic residues" evidence="1">
    <location>
        <begin position="133"/>
        <end position="150"/>
    </location>
</feature>
<evidence type="ECO:0000313" key="2">
    <source>
        <dbReference type="EMBL" id="MED7822586.1"/>
    </source>
</evidence>
<organism evidence="2 3">
    <name type="scientific">Streptomyces chiangmaiensis</name>
    <dbReference type="NCBI Taxonomy" id="766497"/>
    <lineage>
        <taxon>Bacteria</taxon>
        <taxon>Bacillati</taxon>
        <taxon>Actinomycetota</taxon>
        <taxon>Actinomycetes</taxon>
        <taxon>Kitasatosporales</taxon>
        <taxon>Streptomycetaceae</taxon>
        <taxon>Streptomyces</taxon>
    </lineage>
</organism>
<feature type="compositionally biased region" description="Basic and acidic residues" evidence="1">
    <location>
        <begin position="52"/>
        <end position="66"/>
    </location>
</feature>